<feature type="transmembrane region" description="Helical" evidence="2">
    <location>
        <begin position="46"/>
        <end position="69"/>
    </location>
</feature>
<evidence type="ECO:0000313" key="4">
    <source>
        <dbReference type="Proteomes" id="UP000730482"/>
    </source>
</evidence>
<evidence type="ECO:0000313" key="3">
    <source>
        <dbReference type="EMBL" id="MBS2552911.1"/>
    </source>
</evidence>
<proteinExistence type="predicted"/>
<keyword evidence="2" id="KW-1133">Transmembrane helix</keyword>
<gene>
    <name evidence="3" type="ORF">KGQ19_39270</name>
</gene>
<keyword evidence="2" id="KW-0472">Membrane</keyword>
<dbReference type="RefSeq" id="WP_212018953.1">
    <property type="nucleotide sequence ID" value="NZ_JAAFYZ010000219.1"/>
</dbReference>
<feature type="region of interest" description="Disordered" evidence="1">
    <location>
        <begin position="364"/>
        <end position="385"/>
    </location>
</feature>
<keyword evidence="2" id="KW-0812">Transmembrane</keyword>
<evidence type="ECO:0000256" key="1">
    <source>
        <dbReference type="SAM" id="MobiDB-lite"/>
    </source>
</evidence>
<reference evidence="3 4" key="1">
    <citation type="submission" date="2020-02" db="EMBL/GenBank/DDBJ databases">
        <title>Acidophilic actinobacteria isolated from forest soil.</title>
        <authorList>
            <person name="Golinska P."/>
        </authorList>
    </citation>
    <scope>NUCLEOTIDE SEQUENCE [LARGE SCALE GENOMIC DNA]</scope>
    <source>
        <strain evidence="3 4">NL8</strain>
    </source>
</reference>
<accession>A0ABS5L3J0</accession>
<dbReference type="EMBL" id="JAAFYZ010000219">
    <property type="protein sequence ID" value="MBS2552911.1"/>
    <property type="molecule type" value="Genomic_DNA"/>
</dbReference>
<dbReference type="Proteomes" id="UP000730482">
    <property type="component" value="Unassembled WGS sequence"/>
</dbReference>
<comment type="caution">
    <text evidence="3">The sequence shown here is derived from an EMBL/GenBank/DDBJ whole genome shotgun (WGS) entry which is preliminary data.</text>
</comment>
<sequence>MTRDDSDLLVHDVIGRLFEEPEPMHRTDLADGAIAQGMAASRRRGFAVAGATLSVLAVVAGAVTVAGGVRGSGSGDWSLGTDSGKVSGGAYESDAPTYADRQREVVEQLPGALRPLLPAGVTIQDVPRPGAIIDMPTGDFEPEFTLRWHGIDCYLQLDPSGRNATDVLDKAGAKPVAVAGGSIRTAPGHGMTWYEYAPSDLAAPKIYFMIYSSVQGTAGPIDAAAFQQMVQAPGFAKVRQLLDPSVPASAAAVRERYAIEAKINAEAAKVLPPGFRLKLNPGTPLGFELVGPNGVNTFQWYAIPDDTRAVDCPVGSLCYRAPGANGKVTQAHPDGKGRFGTYLYGAGTAPDPLFSLEVGGVPKAGDTTGGVEPGKPVETAPQGPGLTPQQAMAIVRAPGLAKVITDVQKLVALS</sequence>
<evidence type="ECO:0000256" key="2">
    <source>
        <dbReference type="SAM" id="Phobius"/>
    </source>
</evidence>
<organism evidence="3 4">
    <name type="scientific">Catenulispora pinistramenti</name>
    <dbReference type="NCBI Taxonomy" id="2705254"/>
    <lineage>
        <taxon>Bacteria</taxon>
        <taxon>Bacillati</taxon>
        <taxon>Actinomycetota</taxon>
        <taxon>Actinomycetes</taxon>
        <taxon>Catenulisporales</taxon>
        <taxon>Catenulisporaceae</taxon>
        <taxon>Catenulispora</taxon>
    </lineage>
</organism>
<keyword evidence="4" id="KW-1185">Reference proteome</keyword>
<name>A0ABS5L3J0_9ACTN</name>
<protein>
    <submittedName>
        <fullName evidence="3">Uncharacterized protein</fullName>
    </submittedName>
</protein>